<proteinExistence type="predicted"/>
<dbReference type="Pfam" id="PF02557">
    <property type="entry name" value="VanY"/>
    <property type="match status" value="1"/>
</dbReference>
<dbReference type="Gene3D" id="3.30.1380.10">
    <property type="match status" value="1"/>
</dbReference>
<dbReference type="RefSeq" id="WP_252661048.1">
    <property type="nucleotide sequence ID" value="NZ_CP098611.1"/>
</dbReference>
<dbReference type="CDD" id="cd14852">
    <property type="entry name" value="LD-carboxypeptidase"/>
    <property type="match status" value="1"/>
</dbReference>
<evidence type="ECO:0000313" key="4">
    <source>
        <dbReference type="EMBL" id="USR89822.1"/>
    </source>
</evidence>
<gene>
    <name evidence="4" type="ORF">NEA10_13220</name>
</gene>
<keyword evidence="2" id="KW-1133">Transmembrane helix</keyword>
<evidence type="ECO:0000259" key="3">
    <source>
        <dbReference type="Pfam" id="PF02557"/>
    </source>
</evidence>
<dbReference type="SUPFAM" id="SSF55166">
    <property type="entry name" value="Hedgehog/DD-peptidase"/>
    <property type="match status" value="1"/>
</dbReference>
<dbReference type="PANTHER" id="PTHR34385:SF1">
    <property type="entry name" value="PEPTIDOGLYCAN L-ALANYL-D-GLUTAMATE ENDOPEPTIDASE CWLK"/>
    <property type="match status" value="1"/>
</dbReference>
<feature type="domain" description="D-alanyl-D-alanine carboxypeptidase-like core" evidence="3">
    <location>
        <begin position="110"/>
        <end position="240"/>
    </location>
</feature>
<accession>A0ABY5AL07</accession>
<organism evidence="4 5">
    <name type="scientific">Phormidium yuhuli AB48</name>
    <dbReference type="NCBI Taxonomy" id="2940671"/>
    <lineage>
        <taxon>Bacteria</taxon>
        <taxon>Bacillati</taxon>
        <taxon>Cyanobacteriota</taxon>
        <taxon>Cyanophyceae</taxon>
        <taxon>Oscillatoriophycideae</taxon>
        <taxon>Oscillatoriales</taxon>
        <taxon>Oscillatoriaceae</taxon>
        <taxon>Phormidium</taxon>
        <taxon>Phormidium yuhuli</taxon>
    </lineage>
</organism>
<keyword evidence="5" id="KW-1185">Reference proteome</keyword>
<keyword evidence="2" id="KW-0812">Transmembrane</keyword>
<feature type="compositionally biased region" description="Polar residues" evidence="1">
    <location>
        <begin position="60"/>
        <end position="84"/>
    </location>
</feature>
<name>A0ABY5AL07_9CYAN</name>
<dbReference type="InterPro" id="IPR052179">
    <property type="entry name" value="DD-CPase-like"/>
</dbReference>
<dbReference type="EMBL" id="CP098611">
    <property type="protein sequence ID" value="USR89822.1"/>
    <property type="molecule type" value="Genomic_DNA"/>
</dbReference>
<dbReference type="PANTHER" id="PTHR34385">
    <property type="entry name" value="D-ALANYL-D-ALANINE CARBOXYPEPTIDASE"/>
    <property type="match status" value="1"/>
</dbReference>
<evidence type="ECO:0000313" key="5">
    <source>
        <dbReference type="Proteomes" id="UP001056708"/>
    </source>
</evidence>
<feature type="transmembrane region" description="Helical" evidence="2">
    <location>
        <begin position="32"/>
        <end position="53"/>
    </location>
</feature>
<dbReference type="Proteomes" id="UP001056708">
    <property type="component" value="Chromosome"/>
</dbReference>
<feature type="region of interest" description="Disordered" evidence="1">
    <location>
        <begin position="1"/>
        <end position="25"/>
    </location>
</feature>
<keyword evidence="2" id="KW-0472">Membrane</keyword>
<dbReference type="InterPro" id="IPR003709">
    <property type="entry name" value="VanY-like_core_dom"/>
</dbReference>
<dbReference type="InterPro" id="IPR009045">
    <property type="entry name" value="Zn_M74/Hedgehog-like"/>
</dbReference>
<reference evidence="4" key="1">
    <citation type="submission" date="2022-06" db="EMBL/GenBank/DDBJ databases">
        <title>Genome sequence of Phormidium yuhuli AB48 isolated from an industrial photobioreactor environment.</title>
        <authorList>
            <person name="Qiu Y."/>
            <person name="Noonan A.J.C."/>
            <person name="Dofher K."/>
            <person name="Koch M."/>
            <person name="Kieft B."/>
            <person name="Lin X."/>
            <person name="Ziels R.M."/>
            <person name="Hallam S.J."/>
        </authorList>
    </citation>
    <scope>NUCLEOTIDE SEQUENCE</scope>
    <source>
        <strain evidence="4">AB48</strain>
    </source>
</reference>
<feature type="region of interest" description="Disordered" evidence="1">
    <location>
        <begin position="60"/>
        <end position="91"/>
    </location>
</feature>
<protein>
    <submittedName>
        <fullName evidence="4">M15 family metallopeptidase</fullName>
    </submittedName>
</protein>
<dbReference type="InterPro" id="IPR058193">
    <property type="entry name" value="VanY/YodJ_core_dom"/>
</dbReference>
<evidence type="ECO:0000256" key="2">
    <source>
        <dbReference type="SAM" id="Phobius"/>
    </source>
</evidence>
<evidence type="ECO:0000256" key="1">
    <source>
        <dbReference type="SAM" id="MobiDB-lite"/>
    </source>
</evidence>
<sequence length="263" mass="29341">MVDDIPEALRDRPLERPSGTPTTSTATTGMPILFLIFALTASVALGGLGWYLWQNQGQGPRLAESTSTSPEEMTPATDGTSAENPNLLGHFPYEEAPPEDLRPIVSDNTIQLRAAAAEAYLEMEAAARADGVWLMPLSGFRSVEDQEYLFFEIKAQRGQVPSQRAAVSAPPGYSEHHTGYAIDIGDADVPATNLSPDFENTAAFKWLRENAAYFSFELSFPRDNPQNIMYEPWHWRFVGDRHSLETFYKARELFEDGELEEFD</sequence>